<dbReference type="STRING" id="283909.E5LP63"/>
<evidence type="ECO:0000256" key="1">
    <source>
        <dbReference type="ARBA" id="ARBA00004123"/>
    </source>
</evidence>
<keyword evidence="5 12" id="KW-0863">Zinc-finger</keyword>
<gene>
    <name evidence="15" type="primary">COE</name>
    <name evidence="16" type="ORF">CAPTEDRAFT_93575</name>
</gene>
<dbReference type="Pfam" id="PF16422">
    <property type="entry name" value="COE1_DBD"/>
    <property type="match status" value="1"/>
</dbReference>
<dbReference type="InterPro" id="IPR038173">
    <property type="entry name" value="COE_DBD_sf"/>
</dbReference>
<keyword evidence="4 12" id="KW-0479">Metal-binding</keyword>
<protein>
    <submittedName>
        <fullName evidence="15 17">Transcription factor COE</fullName>
    </submittedName>
</protein>
<dbReference type="OMA" id="FGSTTVW"/>
<evidence type="ECO:0000256" key="9">
    <source>
        <dbReference type="ARBA" id="ARBA00023159"/>
    </source>
</evidence>
<keyword evidence="3 12" id="KW-0217">Developmental protein</keyword>
<reference evidence="16 18" key="3">
    <citation type="journal article" date="2013" name="Nature">
        <title>Insights into bilaterian evolution from three spiralian genomes.</title>
        <authorList>
            <person name="Simakov O."/>
            <person name="Marletaz F."/>
            <person name="Cho S.J."/>
            <person name="Edsinger-Gonzales E."/>
            <person name="Havlak P."/>
            <person name="Hellsten U."/>
            <person name="Kuo D.H."/>
            <person name="Larsson T."/>
            <person name="Lv J."/>
            <person name="Arendt D."/>
            <person name="Savage R."/>
            <person name="Osoegawa K."/>
            <person name="de Jong P."/>
            <person name="Grimwood J."/>
            <person name="Chapman J.A."/>
            <person name="Shapiro H."/>
            <person name="Aerts A."/>
            <person name="Otillar R.P."/>
            <person name="Terry A.Y."/>
            <person name="Boore J.L."/>
            <person name="Grigoriev I.V."/>
            <person name="Lindberg D.R."/>
            <person name="Seaver E.C."/>
            <person name="Weisblat D.A."/>
            <person name="Putnam N.H."/>
            <person name="Rokhsar D.S."/>
        </authorList>
    </citation>
    <scope>NUCLEOTIDE SEQUENCE</scope>
    <source>
        <strain evidence="16 18">I ESC-2004</strain>
    </source>
</reference>
<dbReference type="GO" id="GO:0003677">
    <property type="term" value="F:DNA binding"/>
    <property type="evidence" value="ECO:0007669"/>
    <property type="project" value="UniProtKB-KW"/>
</dbReference>
<sequence>MFSLQDSLQPRGPLSGMKEEPLGAPQAPLGTVRNWMQGPSAVDQAAATASVGLGRAHYEKQPPSNLRKSNFFHFVLALYDRQGQPVEVERTAFIDFVEKEREPEGKTNNGIHYRLQLLYANGVRQEQDLYVRLIDSVTKQAIIYEGQDKNPEMCRCLLTHEIMCSRCCDKKSCGNRNETPSDPVIIDRFFLKFFMKCNQNCLKNAGNPRDMRRFQVSIGTSSSVEGPLLAVSDNMFVHNNSKHGRRARRLDPGDAGFLCAATPTIKAICPSEGWTTGGTTVIIIGDNFFDGLQVVFGTMLVWSELITSHAIRVQTPPRHIPGVVEVTLSYKSKQFCKGAPGRFVYTALTEPTIDYGFQRLMKLVPRHPGDPERLPKGICEGHVGPLSSQIFLSCPQEIILKRAADLAEALYSMPRNPNQLSLPAPRSPAMNNTTGFNSYTGQLAVSVQDTANGQWEEGWSHLTSSLLGYSSRMTPPHGYPMCSSGISTSCSAYSGSSSTYSRSGYIDGCTSSIPIPGTPHSVPSQSPSLPPTASCSVAPGLHSFSHANVLSAVKQRSAFAPVLRPGSSSPVPGMTSIAAAGWAHTLPTSGMTDCHSIHA</sequence>
<evidence type="ECO:0000259" key="14">
    <source>
        <dbReference type="SMART" id="SM00429"/>
    </source>
</evidence>
<evidence type="ECO:0000256" key="13">
    <source>
        <dbReference type="SAM" id="MobiDB-lite"/>
    </source>
</evidence>
<comment type="similarity">
    <text evidence="2 12">Belongs to the COE family.</text>
</comment>
<reference evidence="17" key="4">
    <citation type="submission" date="2015-06" db="UniProtKB">
        <authorList>
            <consortium name="EnsemblMetazoa"/>
        </authorList>
    </citation>
    <scope>IDENTIFICATION</scope>
</reference>
<dbReference type="EMBL" id="AMQN01001456">
    <property type="status" value="NOT_ANNOTATED_CDS"/>
    <property type="molecule type" value="Genomic_DNA"/>
</dbReference>
<evidence type="ECO:0000256" key="6">
    <source>
        <dbReference type="ARBA" id="ARBA00022833"/>
    </source>
</evidence>
<dbReference type="EMBL" id="KB302615">
    <property type="protein sequence ID" value="ELU04107.1"/>
    <property type="molecule type" value="Genomic_DNA"/>
</dbReference>
<dbReference type="GO" id="GO:0005634">
    <property type="term" value="C:nucleus"/>
    <property type="evidence" value="ECO:0007669"/>
    <property type="project" value="UniProtKB-SubCell"/>
</dbReference>
<dbReference type="FunFam" id="2.60.40.10:FF:000021">
    <property type="entry name" value="transcription factor COE1 isoform X2"/>
    <property type="match status" value="1"/>
</dbReference>
<dbReference type="CDD" id="cd01175">
    <property type="entry name" value="IPT_COE"/>
    <property type="match status" value="1"/>
</dbReference>
<evidence type="ECO:0000256" key="3">
    <source>
        <dbReference type="ARBA" id="ARBA00022473"/>
    </source>
</evidence>
<evidence type="ECO:0000256" key="7">
    <source>
        <dbReference type="ARBA" id="ARBA00023015"/>
    </source>
</evidence>
<dbReference type="FunCoup" id="E5LP63">
    <property type="interactions" value="103"/>
</dbReference>
<dbReference type="OrthoDB" id="25246at2759"/>
<dbReference type="Pfam" id="PF01833">
    <property type="entry name" value="TIG"/>
    <property type="match status" value="1"/>
</dbReference>
<dbReference type="HOGENOM" id="CLU_016320_3_1_1"/>
<evidence type="ECO:0000256" key="12">
    <source>
        <dbReference type="RuleBase" id="RU004489"/>
    </source>
</evidence>
<dbReference type="InterPro" id="IPR038006">
    <property type="entry name" value="COE_IPT"/>
</dbReference>
<evidence type="ECO:0000256" key="5">
    <source>
        <dbReference type="ARBA" id="ARBA00022771"/>
    </source>
</evidence>
<keyword evidence="8 12" id="KW-0238">DNA-binding</keyword>
<dbReference type="Gene3D" id="1.10.287.4280">
    <property type="match status" value="1"/>
</dbReference>
<dbReference type="Gene3D" id="2.60.40.10">
    <property type="entry name" value="Immunoglobulins"/>
    <property type="match status" value="1"/>
</dbReference>
<dbReference type="InterPro" id="IPR032201">
    <property type="entry name" value="COE_HLH"/>
</dbReference>
<reference evidence="15" key="1">
    <citation type="journal article" date="2010" name="Dev. Genes Evol.">
        <title>Developmental expression of COE across the Metazoa supports a conserved role in neuronal cell-type specification and mesodermal development.</title>
        <authorList>
            <person name="Jackson D.J."/>
            <person name="Meyer N.P."/>
            <person name="Seaver E."/>
            <person name="Pang K."/>
            <person name="McDougall C."/>
            <person name="Moy V.N."/>
            <person name="Gordon K."/>
            <person name="Degnan B.M."/>
            <person name="Martindale M.Q."/>
            <person name="Burke R.D."/>
            <person name="Peterson K.J."/>
        </authorList>
    </citation>
    <scope>NUCLEOTIDE SEQUENCE</scope>
</reference>
<dbReference type="Proteomes" id="UP000014760">
    <property type="component" value="Unassembled WGS sequence"/>
</dbReference>
<dbReference type="InterPro" id="IPR003523">
    <property type="entry name" value="Transcription_factor_COE"/>
</dbReference>
<evidence type="ECO:0000313" key="17">
    <source>
        <dbReference type="EnsemblMetazoa" id="CapteP93575"/>
    </source>
</evidence>
<evidence type="ECO:0000313" key="15">
    <source>
        <dbReference type="EMBL" id="ADQ39029.1"/>
    </source>
</evidence>
<dbReference type="InterPro" id="IPR013783">
    <property type="entry name" value="Ig-like_fold"/>
</dbReference>
<reference evidence="18" key="2">
    <citation type="submission" date="2012-12" db="EMBL/GenBank/DDBJ databases">
        <authorList>
            <person name="Hellsten U."/>
            <person name="Grimwood J."/>
            <person name="Chapman J.A."/>
            <person name="Shapiro H."/>
            <person name="Aerts A."/>
            <person name="Otillar R.P."/>
            <person name="Terry A.Y."/>
            <person name="Boore J.L."/>
            <person name="Simakov O."/>
            <person name="Marletaz F."/>
            <person name="Cho S.-J."/>
            <person name="Edsinger-Gonzales E."/>
            <person name="Havlak P."/>
            <person name="Kuo D.-H."/>
            <person name="Larsson T."/>
            <person name="Lv J."/>
            <person name="Arendt D."/>
            <person name="Savage R."/>
            <person name="Osoegawa K."/>
            <person name="de Jong P."/>
            <person name="Lindberg D.R."/>
            <person name="Seaver E.C."/>
            <person name="Weisblat D.A."/>
            <person name="Putnam N.H."/>
            <person name="Grigoriev I.V."/>
            <person name="Rokhsar D.S."/>
        </authorList>
    </citation>
    <scope>NUCLEOTIDE SEQUENCE</scope>
    <source>
        <strain evidence="18">I ESC-2004</strain>
    </source>
</reference>
<evidence type="ECO:0000256" key="4">
    <source>
        <dbReference type="ARBA" id="ARBA00022723"/>
    </source>
</evidence>
<dbReference type="EMBL" id="HQ529597">
    <property type="protein sequence ID" value="ADQ39029.1"/>
    <property type="molecule type" value="mRNA"/>
</dbReference>
<keyword evidence="11 12" id="KW-0539">Nucleus</keyword>
<dbReference type="InterPro" id="IPR002909">
    <property type="entry name" value="IPT_dom"/>
</dbReference>
<evidence type="ECO:0000256" key="11">
    <source>
        <dbReference type="ARBA" id="ARBA00023242"/>
    </source>
</evidence>
<dbReference type="GO" id="GO:0003700">
    <property type="term" value="F:DNA-binding transcription factor activity"/>
    <property type="evidence" value="ECO:0007669"/>
    <property type="project" value="InterPro"/>
</dbReference>
<evidence type="ECO:0000256" key="10">
    <source>
        <dbReference type="ARBA" id="ARBA00023163"/>
    </source>
</evidence>
<evidence type="ECO:0000256" key="2">
    <source>
        <dbReference type="ARBA" id="ARBA00010340"/>
    </source>
</evidence>
<dbReference type="CDD" id="cd11606">
    <property type="entry name" value="COE_DBD"/>
    <property type="match status" value="1"/>
</dbReference>
<keyword evidence="9" id="KW-0010">Activator</keyword>
<dbReference type="InterPro" id="IPR014756">
    <property type="entry name" value="Ig_E-set"/>
</dbReference>
<name>E5LP63_CAPTE</name>
<dbReference type="AlphaFoldDB" id="E5LP63"/>
<evidence type="ECO:0000313" key="16">
    <source>
        <dbReference type="EMBL" id="ELU04107.1"/>
    </source>
</evidence>
<keyword evidence="6 12" id="KW-0862">Zinc</keyword>
<feature type="domain" description="IPT/TIG" evidence="14">
    <location>
        <begin position="262"/>
        <end position="346"/>
    </location>
</feature>
<dbReference type="FunFam" id="2.60.40.3180:FF:000001">
    <property type="entry name" value="transcription factor COE1 isoform X2"/>
    <property type="match status" value="1"/>
</dbReference>
<keyword evidence="7 12" id="KW-0805">Transcription regulation</keyword>
<comment type="subcellular location">
    <subcellularLocation>
        <location evidence="1 12">Nucleus</location>
    </subcellularLocation>
</comment>
<dbReference type="GO" id="GO:0008270">
    <property type="term" value="F:zinc ion binding"/>
    <property type="evidence" value="ECO:0007669"/>
    <property type="project" value="UniProtKB-KW"/>
</dbReference>
<dbReference type="Pfam" id="PF16423">
    <property type="entry name" value="COE1_HLH"/>
    <property type="match status" value="1"/>
</dbReference>
<dbReference type="EnsemblMetazoa" id="CapteT93575">
    <property type="protein sequence ID" value="CapteP93575"/>
    <property type="gene ID" value="CapteG93575"/>
</dbReference>
<proteinExistence type="evidence at transcript level"/>
<evidence type="ECO:0000313" key="18">
    <source>
        <dbReference type="Proteomes" id="UP000014760"/>
    </source>
</evidence>
<dbReference type="Gene3D" id="2.60.40.3180">
    <property type="entry name" value="Transcription factor COE1, DNA-binding domain"/>
    <property type="match status" value="1"/>
</dbReference>
<dbReference type="SUPFAM" id="SSF81296">
    <property type="entry name" value="E set domains"/>
    <property type="match status" value="1"/>
</dbReference>
<organism evidence="15">
    <name type="scientific">Capitella teleta</name>
    <name type="common">Polychaete worm</name>
    <dbReference type="NCBI Taxonomy" id="283909"/>
    <lineage>
        <taxon>Eukaryota</taxon>
        <taxon>Metazoa</taxon>
        <taxon>Spiralia</taxon>
        <taxon>Lophotrochozoa</taxon>
        <taxon>Annelida</taxon>
        <taxon>Polychaeta</taxon>
        <taxon>Sedentaria</taxon>
        <taxon>Scolecida</taxon>
        <taxon>Capitellidae</taxon>
        <taxon>Capitella</taxon>
    </lineage>
</organism>
<dbReference type="PROSITE" id="PS01345">
    <property type="entry name" value="COE"/>
    <property type="match status" value="1"/>
</dbReference>
<evidence type="ECO:0000256" key="8">
    <source>
        <dbReference type="ARBA" id="ARBA00023125"/>
    </source>
</evidence>
<dbReference type="InterPro" id="IPR032200">
    <property type="entry name" value="COE_DBD"/>
</dbReference>
<keyword evidence="10 12" id="KW-0804">Transcription</keyword>
<accession>E5LP63</accession>
<dbReference type="InterPro" id="IPR018350">
    <property type="entry name" value="Transcription_factor_COE_CS"/>
</dbReference>
<dbReference type="SMART" id="SM00429">
    <property type="entry name" value="IPT"/>
    <property type="match status" value="1"/>
</dbReference>
<keyword evidence="18" id="KW-1185">Reference proteome</keyword>
<feature type="region of interest" description="Disordered" evidence="13">
    <location>
        <begin position="1"/>
        <end position="26"/>
    </location>
</feature>
<dbReference type="PANTHER" id="PTHR10747">
    <property type="entry name" value="TRANSCRIPTION FACTOR COE FAMILY MEMBER"/>
    <property type="match status" value="1"/>
</dbReference>